<evidence type="ECO:0000313" key="3">
    <source>
        <dbReference type="Proteomes" id="UP001168575"/>
    </source>
</evidence>
<comment type="caution">
    <text evidence="2">The sequence shown here is derived from an EMBL/GenBank/DDBJ whole genome shotgun (WGS) entry which is preliminary data.</text>
</comment>
<accession>A0AA43RL06</accession>
<dbReference type="EMBL" id="JAUMVS010000290">
    <property type="protein sequence ID" value="MDO4842746.1"/>
    <property type="molecule type" value="Genomic_DNA"/>
</dbReference>
<gene>
    <name evidence="2" type="ORF">Q3982_08745</name>
</gene>
<feature type="transmembrane region" description="Helical" evidence="1">
    <location>
        <begin position="135"/>
        <end position="157"/>
    </location>
</feature>
<feature type="transmembrane region" description="Helical" evidence="1">
    <location>
        <begin position="7"/>
        <end position="26"/>
    </location>
</feature>
<feature type="transmembrane region" description="Helical" evidence="1">
    <location>
        <begin position="108"/>
        <end position="128"/>
    </location>
</feature>
<proteinExistence type="predicted"/>
<organism evidence="2 3">
    <name type="scientific">Phoenicibacter congonensis</name>
    <dbReference type="NCBI Taxonomy" id="1944646"/>
    <lineage>
        <taxon>Bacteria</taxon>
        <taxon>Bacillati</taxon>
        <taxon>Actinomycetota</taxon>
        <taxon>Coriobacteriia</taxon>
        <taxon>Eggerthellales</taxon>
        <taxon>Eggerthellaceae</taxon>
        <taxon>Phoenicibacter</taxon>
    </lineage>
</organism>
<feature type="transmembrane region" description="Helical" evidence="1">
    <location>
        <begin position="77"/>
        <end position="96"/>
    </location>
</feature>
<reference evidence="2" key="1">
    <citation type="submission" date="2023-07" db="EMBL/GenBank/DDBJ databases">
        <title>Between Cages and Wild: Unraveling the Impact of Captivity on Animal Microbiomes and Antimicrobial Resistance.</title>
        <authorList>
            <person name="Schmartz G.P."/>
            <person name="Rehner J."/>
            <person name="Schuff M.J."/>
            <person name="Becker S.L."/>
            <person name="Kravczyk M."/>
            <person name="Gurevich A."/>
            <person name="Francke R."/>
            <person name="Mueller R."/>
            <person name="Keller V."/>
            <person name="Keller A."/>
        </authorList>
    </citation>
    <scope>NUCLEOTIDE SEQUENCE</scope>
    <source>
        <strain evidence="2">S12M_St_49</strain>
    </source>
</reference>
<keyword evidence="1" id="KW-1133">Transmembrane helix</keyword>
<keyword evidence="1" id="KW-0812">Transmembrane</keyword>
<evidence type="ECO:0000256" key="1">
    <source>
        <dbReference type="SAM" id="Phobius"/>
    </source>
</evidence>
<keyword evidence="1" id="KW-0472">Membrane</keyword>
<protein>
    <submittedName>
        <fullName evidence="2">Uncharacterized protein</fullName>
    </submittedName>
</protein>
<name>A0AA43RL06_9ACTN</name>
<dbReference type="AlphaFoldDB" id="A0AA43RL06"/>
<evidence type="ECO:0000313" key="2">
    <source>
        <dbReference type="EMBL" id="MDO4842746.1"/>
    </source>
</evidence>
<dbReference type="Proteomes" id="UP001168575">
    <property type="component" value="Unassembled WGS sequence"/>
</dbReference>
<keyword evidence="3" id="KW-1185">Reference proteome</keyword>
<feature type="transmembrane region" description="Helical" evidence="1">
    <location>
        <begin position="46"/>
        <end position="65"/>
    </location>
</feature>
<sequence>MALFQKKGACVIGVAVIALMIIASFADMAISNSLFNLESGFGNFLAAYGEYAGLFIGAIDVALLLMSAERAKPLRMVLRYIFALLVLFFNGAYSLGEVKQFMPQHYGVSAAAEIALAATAFAAVLFAARKADRGMLFRVGMVLCLATLFAPIVTNLIKSPWARRVIAPLL</sequence>